<dbReference type="EMBL" id="CAJJDN010000240">
    <property type="protein sequence ID" value="CAD8129720.1"/>
    <property type="molecule type" value="Genomic_DNA"/>
</dbReference>
<keyword evidence="2" id="KW-1185">Reference proteome</keyword>
<proteinExistence type="predicted"/>
<evidence type="ECO:0000313" key="1">
    <source>
        <dbReference type="EMBL" id="CAD8129720.1"/>
    </source>
</evidence>
<name>A0A8S1RQZ5_9CILI</name>
<accession>A0A8S1RQZ5</accession>
<protein>
    <submittedName>
        <fullName evidence="1">Uncharacterized protein</fullName>
    </submittedName>
</protein>
<evidence type="ECO:0000313" key="2">
    <source>
        <dbReference type="Proteomes" id="UP000692954"/>
    </source>
</evidence>
<dbReference type="AlphaFoldDB" id="A0A8S1RQZ5"/>
<gene>
    <name evidence="1" type="ORF">PSON_ATCC_30995.1.T2400009</name>
</gene>
<comment type="caution">
    <text evidence="1">The sequence shown here is derived from an EMBL/GenBank/DDBJ whole genome shotgun (WGS) entry which is preliminary data.</text>
</comment>
<dbReference type="Proteomes" id="UP000692954">
    <property type="component" value="Unassembled WGS sequence"/>
</dbReference>
<organism evidence="1 2">
    <name type="scientific">Paramecium sonneborni</name>
    <dbReference type="NCBI Taxonomy" id="65129"/>
    <lineage>
        <taxon>Eukaryota</taxon>
        <taxon>Sar</taxon>
        <taxon>Alveolata</taxon>
        <taxon>Ciliophora</taxon>
        <taxon>Intramacronucleata</taxon>
        <taxon>Oligohymenophorea</taxon>
        <taxon>Peniculida</taxon>
        <taxon>Parameciidae</taxon>
        <taxon>Paramecium</taxon>
    </lineage>
</organism>
<reference evidence="1" key="1">
    <citation type="submission" date="2021-01" db="EMBL/GenBank/DDBJ databases">
        <authorList>
            <consortium name="Genoscope - CEA"/>
            <person name="William W."/>
        </authorList>
    </citation>
    <scope>NUCLEOTIDE SEQUENCE</scope>
</reference>
<sequence>MIIHLNGLEMDHMMKILQSLEIGLRLVTGLRTFHNKNIG</sequence>